<sequence>MFLTLTGEEAYNALKDLVDSVLPSTKTYNDLMEVLSNHYCPKKLVVTESYKSYGAQQDPSEDVKSFAAKLKNMELAEGQARAVGPEVDAVNKLGNGTFGNLSKQLREKQTPKRSNFSSEEKLEMLSLSQEGPH</sequence>
<organism evidence="2 3">
    <name type="scientific">Ignelater luminosus</name>
    <name type="common">Cucubano</name>
    <name type="synonym">Pyrophorus luminosus</name>
    <dbReference type="NCBI Taxonomy" id="2038154"/>
    <lineage>
        <taxon>Eukaryota</taxon>
        <taxon>Metazoa</taxon>
        <taxon>Ecdysozoa</taxon>
        <taxon>Arthropoda</taxon>
        <taxon>Hexapoda</taxon>
        <taxon>Insecta</taxon>
        <taxon>Pterygota</taxon>
        <taxon>Neoptera</taxon>
        <taxon>Endopterygota</taxon>
        <taxon>Coleoptera</taxon>
        <taxon>Polyphaga</taxon>
        <taxon>Elateriformia</taxon>
        <taxon>Elateroidea</taxon>
        <taxon>Elateridae</taxon>
        <taxon>Agrypninae</taxon>
        <taxon>Pyrophorini</taxon>
        <taxon>Ignelater</taxon>
    </lineage>
</organism>
<dbReference type="Proteomes" id="UP000801492">
    <property type="component" value="Unassembled WGS sequence"/>
</dbReference>
<evidence type="ECO:0000313" key="3">
    <source>
        <dbReference type="Proteomes" id="UP000801492"/>
    </source>
</evidence>
<comment type="caution">
    <text evidence="2">The sequence shown here is derived from an EMBL/GenBank/DDBJ whole genome shotgun (WGS) entry which is preliminary data.</text>
</comment>
<dbReference type="EMBL" id="VTPC01080123">
    <property type="protein sequence ID" value="KAF2888074.1"/>
    <property type="molecule type" value="Genomic_DNA"/>
</dbReference>
<name>A0A8K0G6Q4_IGNLU</name>
<accession>A0A8K0G6Q4</accession>
<protein>
    <submittedName>
        <fullName evidence="2">Uncharacterized protein</fullName>
    </submittedName>
</protein>
<gene>
    <name evidence="2" type="ORF">ILUMI_18099</name>
</gene>
<feature type="region of interest" description="Disordered" evidence="1">
    <location>
        <begin position="98"/>
        <end position="133"/>
    </location>
</feature>
<evidence type="ECO:0000313" key="2">
    <source>
        <dbReference type="EMBL" id="KAF2888074.1"/>
    </source>
</evidence>
<feature type="compositionally biased region" description="Low complexity" evidence="1">
    <location>
        <begin position="124"/>
        <end position="133"/>
    </location>
</feature>
<reference evidence="2" key="1">
    <citation type="submission" date="2019-08" db="EMBL/GenBank/DDBJ databases">
        <title>The genome of the North American firefly Photinus pyralis.</title>
        <authorList>
            <consortium name="Photinus pyralis genome working group"/>
            <person name="Fallon T.R."/>
            <person name="Sander Lower S.E."/>
            <person name="Weng J.-K."/>
        </authorList>
    </citation>
    <scope>NUCLEOTIDE SEQUENCE</scope>
    <source>
        <strain evidence="2">TRF0915ILg1</strain>
        <tissue evidence="2">Whole body</tissue>
    </source>
</reference>
<proteinExistence type="predicted"/>
<dbReference type="OrthoDB" id="6740364at2759"/>
<dbReference type="AlphaFoldDB" id="A0A8K0G6Q4"/>
<keyword evidence="3" id="KW-1185">Reference proteome</keyword>
<evidence type="ECO:0000256" key="1">
    <source>
        <dbReference type="SAM" id="MobiDB-lite"/>
    </source>
</evidence>